<evidence type="ECO:0000256" key="1">
    <source>
        <dbReference type="SAM" id="MobiDB-lite"/>
    </source>
</evidence>
<reference evidence="2 3" key="1">
    <citation type="journal article" date="2019" name="Int. J. Syst. Evol. Microbiol.">
        <title>The Global Catalogue of Microorganisms (GCM) 10K type strain sequencing project: providing services to taxonomists for standard genome sequencing and annotation.</title>
        <authorList>
            <consortium name="The Broad Institute Genomics Platform"/>
            <consortium name="The Broad Institute Genome Sequencing Center for Infectious Disease"/>
            <person name="Wu L."/>
            <person name="Ma J."/>
        </authorList>
    </citation>
    <scope>NUCLEOTIDE SEQUENCE [LARGE SCALE GENOMIC DNA]</scope>
    <source>
        <strain evidence="2 3">JCM 6305</strain>
    </source>
</reference>
<sequence>MEPSGIDRRYVEQQNRSVRPEGPGTAHDPGGVRARTAGDADEHGDRRAGGRAGHVPNGDPGCGHTTVEGAPL</sequence>
<keyword evidence="3" id="KW-1185">Reference proteome</keyword>
<protein>
    <submittedName>
        <fullName evidence="2">Uncharacterized protein</fullName>
    </submittedName>
</protein>
<dbReference type="Proteomes" id="UP001501638">
    <property type="component" value="Unassembled WGS sequence"/>
</dbReference>
<feature type="region of interest" description="Disordered" evidence="1">
    <location>
        <begin position="1"/>
        <end position="72"/>
    </location>
</feature>
<feature type="compositionally biased region" description="Basic and acidic residues" evidence="1">
    <location>
        <begin position="1"/>
        <end position="11"/>
    </location>
</feature>
<evidence type="ECO:0000313" key="3">
    <source>
        <dbReference type="Proteomes" id="UP001501638"/>
    </source>
</evidence>
<organism evidence="2 3">
    <name type="scientific">Streptomyces macrosporus</name>
    <dbReference type="NCBI Taxonomy" id="44032"/>
    <lineage>
        <taxon>Bacteria</taxon>
        <taxon>Bacillati</taxon>
        <taxon>Actinomycetota</taxon>
        <taxon>Actinomycetes</taxon>
        <taxon>Kitasatosporales</taxon>
        <taxon>Streptomycetaceae</taxon>
        <taxon>Streptomyces</taxon>
    </lineage>
</organism>
<proteinExistence type="predicted"/>
<evidence type="ECO:0000313" key="2">
    <source>
        <dbReference type="EMBL" id="GAA2429382.1"/>
    </source>
</evidence>
<feature type="compositionally biased region" description="Basic and acidic residues" evidence="1">
    <location>
        <begin position="36"/>
        <end position="48"/>
    </location>
</feature>
<accession>A0ABN3JG58</accession>
<comment type="caution">
    <text evidence="2">The sequence shown here is derived from an EMBL/GenBank/DDBJ whole genome shotgun (WGS) entry which is preliminary data.</text>
</comment>
<dbReference type="EMBL" id="BAAASZ010000007">
    <property type="protein sequence ID" value="GAA2429382.1"/>
    <property type="molecule type" value="Genomic_DNA"/>
</dbReference>
<name>A0ABN3JG58_9ACTN</name>
<gene>
    <name evidence="2" type="ORF">GCM10010405_10220</name>
</gene>